<dbReference type="InterPro" id="IPR000742">
    <property type="entry name" value="EGF"/>
</dbReference>
<evidence type="ECO:0000256" key="5">
    <source>
        <dbReference type="SAM" id="SignalP"/>
    </source>
</evidence>
<keyword evidence="5" id="KW-0732">Signal</keyword>
<feature type="disulfide bond" evidence="4">
    <location>
        <begin position="197"/>
        <end position="207"/>
    </location>
</feature>
<keyword evidence="4" id="KW-1015">Disulfide bond</keyword>
<dbReference type="Gene3D" id="2.10.25.10">
    <property type="entry name" value="Laminin"/>
    <property type="match status" value="2"/>
</dbReference>
<dbReference type="CDD" id="cd00054">
    <property type="entry name" value="EGF_CA"/>
    <property type="match status" value="1"/>
</dbReference>
<keyword evidence="8" id="KW-1185">Reference proteome</keyword>
<evidence type="ECO:0000313" key="8">
    <source>
        <dbReference type="Proteomes" id="UP001054857"/>
    </source>
</evidence>
<dbReference type="SUPFAM" id="SSF57184">
    <property type="entry name" value="Growth factor receptor domain"/>
    <property type="match status" value="1"/>
</dbReference>
<comment type="similarity">
    <text evidence="2">Belongs to the glycosyltransferase 47 family.</text>
</comment>
<feature type="domain" description="EGF-like" evidence="6">
    <location>
        <begin position="193"/>
        <end position="228"/>
    </location>
</feature>
<dbReference type="PROSITE" id="PS50026">
    <property type="entry name" value="EGF_3"/>
    <property type="match status" value="2"/>
</dbReference>
<proteinExistence type="inferred from homology"/>
<dbReference type="PROSITE" id="PS01186">
    <property type="entry name" value="EGF_2"/>
    <property type="match status" value="1"/>
</dbReference>
<dbReference type="Proteomes" id="UP001054857">
    <property type="component" value="Unassembled WGS sequence"/>
</dbReference>
<feature type="disulfide bond" evidence="4">
    <location>
        <begin position="218"/>
        <end position="227"/>
    </location>
</feature>
<protein>
    <recommendedName>
        <fullName evidence="6">EGF-like domain-containing protein</fullName>
    </recommendedName>
</protein>
<dbReference type="Pfam" id="PF03016">
    <property type="entry name" value="Exostosin_GT47"/>
    <property type="match status" value="2"/>
</dbReference>
<dbReference type="InterPro" id="IPR004263">
    <property type="entry name" value="Exostosin"/>
</dbReference>
<dbReference type="PANTHER" id="PTHR11062">
    <property type="entry name" value="EXOSTOSIN HEPARAN SULFATE GLYCOSYLTRANSFERASE -RELATED"/>
    <property type="match status" value="1"/>
</dbReference>
<evidence type="ECO:0000256" key="1">
    <source>
        <dbReference type="ARBA" id="ARBA00004323"/>
    </source>
</evidence>
<dbReference type="AlphaFoldDB" id="A0AAD3DXD9"/>
<reference evidence="7 8" key="1">
    <citation type="journal article" date="2021" name="Sci. Rep.">
        <title>Genome sequencing of the multicellular alga Astrephomene provides insights into convergent evolution of germ-soma differentiation.</title>
        <authorList>
            <person name="Yamashita S."/>
            <person name="Yamamoto K."/>
            <person name="Matsuzaki R."/>
            <person name="Suzuki S."/>
            <person name="Yamaguchi H."/>
            <person name="Hirooka S."/>
            <person name="Minakuchi Y."/>
            <person name="Miyagishima S."/>
            <person name="Kawachi M."/>
            <person name="Toyoda A."/>
            <person name="Nozaki H."/>
        </authorList>
    </citation>
    <scope>NUCLEOTIDE SEQUENCE [LARGE SCALE GENOMIC DNA]</scope>
    <source>
        <strain evidence="7 8">NIES-4017</strain>
    </source>
</reference>
<gene>
    <name evidence="7" type="ORF">Agub_g11751</name>
</gene>
<feature type="chain" id="PRO_5041999760" description="EGF-like domain-containing protein" evidence="5">
    <location>
        <begin position="21"/>
        <end position="688"/>
    </location>
</feature>
<comment type="caution">
    <text evidence="4">Lacks conserved residue(s) required for the propagation of feature annotation.</text>
</comment>
<feature type="signal peptide" evidence="5">
    <location>
        <begin position="1"/>
        <end position="20"/>
    </location>
</feature>
<dbReference type="EMBL" id="BMAR01000033">
    <property type="protein sequence ID" value="GFR49811.1"/>
    <property type="molecule type" value="Genomic_DNA"/>
</dbReference>
<evidence type="ECO:0000256" key="3">
    <source>
        <dbReference type="ARBA" id="ARBA00023034"/>
    </source>
</evidence>
<evidence type="ECO:0000259" key="6">
    <source>
        <dbReference type="PROSITE" id="PS50026"/>
    </source>
</evidence>
<name>A0AAD3DXD9_9CHLO</name>
<dbReference type="SMART" id="SM00181">
    <property type="entry name" value="EGF"/>
    <property type="match status" value="3"/>
</dbReference>
<dbReference type="PANTHER" id="PTHR11062:SF376">
    <property type="entry name" value="EXOSTOSIN FAMILY PROTEIN"/>
    <property type="match status" value="1"/>
</dbReference>
<feature type="disulfide bond" evidence="4">
    <location>
        <begin position="57"/>
        <end position="66"/>
    </location>
</feature>
<sequence length="688" mass="77992">MLRLTVVVLGLLGYFGLQIAASETLSPISRFREIKLPCAKGCELNGNCNAEFGRCECRFGFTGDDCSIPLIPACLTTLHNASYAVPQYGYSFPKNCYCYRQLARIACAGEYWKDPFLCNQHAFWGWDLVRCYEYTDVPEQQQLSDPPEPGGSRGVVWKKGVRKEGVAGPEFYALEPLQEPVPERWGQGMKLLPLDKCSERCNERGTCVDLHGGTSCRCAPFYTGPTCADSAFQHCPLNCSGRGVCHGGYCHCRPGYWGAGCSRSRAYSSEDWLPHPTQLRIYVYELPESVAYMRPNNDEWPLHHAIYLAEIELYQRLLGDWEVRTENPWEANLFFVPTHTYYYIGNIGFPGKHFTSVFHWLRQSHPWWNLTAGRNHVAATSNDRGCCDLYRLGQEVQHPIKLVHFGQAPRHGVPLSREGPGGVQWSERPEDLASRLNSNLEDPAMVGAMAEFAHLAGRPRFKGFPPYQLPALQQEREQCYRPEHDVNFPPYIPTEPNDGAWPDLLPQAYTYGPDGRAAFRRDNPRDLLFSFNGYSKTDMAYSAGVRQGLLALFGNTSRPDISINKGGGTKTVLRSRFCFAPMGFGWGIRLSQAVIGGCVPVLVHDHVWPILWDVLPYERFSLRVSRHNLHLLLELLESVTPQQLERLQDGLAEVHKAFVWQRELGGLAYNYTMTSLHRRLLNMWTAFF</sequence>
<dbReference type="InterPro" id="IPR009030">
    <property type="entry name" value="Growth_fac_rcpt_cys_sf"/>
</dbReference>
<evidence type="ECO:0000256" key="4">
    <source>
        <dbReference type="PROSITE-ProRule" id="PRU00076"/>
    </source>
</evidence>
<feature type="disulfide bond" evidence="4">
    <location>
        <begin position="38"/>
        <end position="48"/>
    </location>
</feature>
<feature type="domain" description="EGF-like" evidence="6">
    <location>
        <begin position="34"/>
        <end position="67"/>
    </location>
</feature>
<evidence type="ECO:0000256" key="2">
    <source>
        <dbReference type="ARBA" id="ARBA00010271"/>
    </source>
</evidence>
<accession>A0AAD3DXD9</accession>
<keyword evidence="4" id="KW-0245">EGF-like domain</keyword>
<organism evidence="7 8">
    <name type="scientific">Astrephomene gubernaculifera</name>
    <dbReference type="NCBI Taxonomy" id="47775"/>
    <lineage>
        <taxon>Eukaryota</taxon>
        <taxon>Viridiplantae</taxon>
        <taxon>Chlorophyta</taxon>
        <taxon>core chlorophytes</taxon>
        <taxon>Chlorophyceae</taxon>
        <taxon>CS clade</taxon>
        <taxon>Chlamydomonadales</taxon>
        <taxon>Astrephomenaceae</taxon>
        <taxon>Astrephomene</taxon>
    </lineage>
</organism>
<comment type="caution">
    <text evidence="7">The sequence shown here is derived from an EMBL/GenBank/DDBJ whole genome shotgun (WGS) entry which is preliminary data.</text>
</comment>
<dbReference type="GO" id="GO:0016757">
    <property type="term" value="F:glycosyltransferase activity"/>
    <property type="evidence" value="ECO:0007669"/>
    <property type="project" value="InterPro"/>
</dbReference>
<comment type="subcellular location">
    <subcellularLocation>
        <location evidence="1">Golgi apparatus membrane</location>
        <topology evidence="1">Single-pass type II membrane protein</topology>
    </subcellularLocation>
</comment>
<dbReference type="GO" id="GO:0000139">
    <property type="term" value="C:Golgi membrane"/>
    <property type="evidence" value="ECO:0007669"/>
    <property type="project" value="UniProtKB-SubCell"/>
</dbReference>
<evidence type="ECO:0000313" key="7">
    <source>
        <dbReference type="EMBL" id="GFR49811.1"/>
    </source>
</evidence>
<dbReference type="PROSITE" id="PS00022">
    <property type="entry name" value="EGF_1"/>
    <property type="match status" value="2"/>
</dbReference>
<keyword evidence="3" id="KW-0333">Golgi apparatus</keyword>
<dbReference type="InterPro" id="IPR040911">
    <property type="entry name" value="Exostosin_GT47"/>
</dbReference>